<feature type="transmembrane region" description="Helical" evidence="5">
    <location>
        <begin position="148"/>
        <end position="169"/>
    </location>
</feature>
<name>B3PE93_CELJU</name>
<dbReference type="InterPro" id="IPR020846">
    <property type="entry name" value="MFS_dom"/>
</dbReference>
<dbReference type="InterPro" id="IPR011701">
    <property type="entry name" value="MFS"/>
</dbReference>
<dbReference type="InterPro" id="IPR051788">
    <property type="entry name" value="MFS_Transporter"/>
</dbReference>
<dbReference type="CDD" id="cd17393">
    <property type="entry name" value="MFS_MosC_like"/>
    <property type="match status" value="1"/>
</dbReference>
<feature type="transmembrane region" description="Helical" evidence="5">
    <location>
        <begin position="307"/>
        <end position="326"/>
    </location>
</feature>
<feature type="transmembrane region" description="Helical" evidence="5">
    <location>
        <begin position="368"/>
        <end position="385"/>
    </location>
</feature>
<comment type="subcellular location">
    <subcellularLocation>
        <location evidence="1">Membrane</location>
        <topology evidence="1">Multi-pass membrane protein</topology>
    </subcellularLocation>
</comment>
<evidence type="ECO:0000256" key="1">
    <source>
        <dbReference type="ARBA" id="ARBA00004141"/>
    </source>
</evidence>
<dbReference type="PROSITE" id="PS50850">
    <property type="entry name" value="MFS"/>
    <property type="match status" value="1"/>
</dbReference>
<dbReference type="PANTHER" id="PTHR23514:SF13">
    <property type="entry name" value="INNER MEMBRANE PROTEIN YBJJ"/>
    <property type="match status" value="1"/>
</dbReference>
<dbReference type="eggNOG" id="COG2223">
    <property type="taxonomic scope" value="Bacteria"/>
</dbReference>
<dbReference type="SUPFAM" id="SSF103473">
    <property type="entry name" value="MFS general substrate transporter"/>
    <property type="match status" value="1"/>
</dbReference>
<feature type="domain" description="Major facilitator superfamily (MFS) profile" evidence="6">
    <location>
        <begin position="21"/>
        <end position="394"/>
    </location>
</feature>
<dbReference type="Gene3D" id="1.20.1250.20">
    <property type="entry name" value="MFS general substrate transporter like domains"/>
    <property type="match status" value="2"/>
</dbReference>
<keyword evidence="2 5" id="KW-0812">Transmembrane</keyword>
<feature type="transmembrane region" description="Helical" evidence="5">
    <location>
        <begin position="251"/>
        <end position="271"/>
    </location>
</feature>
<keyword evidence="4 5" id="KW-0472">Membrane</keyword>
<dbReference type="InterPro" id="IPR036259">
    <property type="entry name" value="MFS_trans_sf"/>
</dbReference>
<sequence length="394" mass="40761">MSAPEINLPLTPSQPLPGFAEQLSTRLAFLITGLAMSAWAPLVPFAQARLNANEATLGGLLLCLGGGSLLAMPVTGPFVNRFGCQKVITATLLLMCGSLVFLAISSSVLTMALTLLVFGIALGATDVAMNIQAVIVEKASGRSMMSGFHGFYSLGGIFGALVISGLLWLQLSPLQALLIVAAVLLLMLVYAAPKLLPYGNVTLGEPEPFFVRPRGKVLLLGALCFIVFLAEGSVLDWSAVFLTNVRQVDPVHAGLGFACFSVAMTIARLTGDKIVQALGGKRILLWGGLCAASGFLLVILLPYTWLAYLGFTLVGLGASNIVPVLFTAAGKQTSMPMGLAISAVVSMGYAGLLAGPALIGFVAELSSLQVSFGLVAAGLLLLAGCSTRATSQAE</sequence>
<evidence type="ECO:0000256" key="4">
    <source>
        <dbReference type="ARBA" id="ARBA00023136"/>
    </source>
</evidence>
<evidence type="ECO:0000256" key="3">
    <source>
        <dbReference type="ARBA" id="ARBA00022989"/>
    </source>
</evidence>
<gene>
    <name evidence="7" type="ordered locus">CJA_1603</name>
</gene>
<dbReference type="OrthoDB" id="9810941at2"/>
<dbReference type="AlphaFoldDB" id="B3PE93"/>
<evidence type="ECO:0000256" key="2">
    <source>
        <dbReference type="ARBA" id="ARBA00022692"/>
    </source>
</evidence>
<feature type="transmembrane region" description="Helical" evidence="5">
    <location>
        <begin position="338"/>
        <end position="362"/>
    </location>
</feature>
<dbReference type="GO" id="GO:0022857">
    <property type="term" value="F:transmembrane transporter activity"/>
    <property type="evidence" value="ECO:0007669"/>
    <property type="project" value="InterPro"/>
</dbReference>
<keyword evidence="8" id="KW-1185">Reference proteome</keyword>
<dbReference type="Proteomes" id="UP000001036">
    <property type="component" value="Chromosome"/>
</dbReference>
<organism evidence="7 8">
    <name type="scientific">Cellvibrio japonicus (strain Ueda107)</name>
    <name type="common">Pseudomonas fluorescens subsp. cellulosa</name>
    <dbReference type="NCBI Taxonomy" id="498211"/>
    <lineage>
        <taxon>Bacteria</taxon>
        <taxon>Pseudomonadati</taxon>
        <taxon>Pseudomonadota</taxon>
        <taxon>Gammaproteobacteria</taxon>
        <taxon>Cellvibrionales</taxon>
        <taxon>Cellvibrionaceae</taxon>
        <taxon>Cellvibrio</taxon>
    </lineage>
</organism>
<dbReference type="STRING" id="498211.CJA_1603"/>
<feature type="transmembrane region" description="Helical" evidence="5">
    <location>
        <begin position="27"/>
        <end position="45"/>
    </location>
</feature>
<dbReference type="KEGG" id="cja:CJA_1603"/>
<dbReference type="RefSeq" id="WP_012487227.1">
    <property type="nucleotide sequence ID" value="NC_010995.1"/>
</dbReference>
<feature type="transmembrane region" description="Helical" evidence="5">
    <location>
        <begin position="283"/>
        <end position="301"/>
    </location>
</feature>
<dbReference type="GO" id="GO:0016020">
    <property type="term" value="C:membrane"/>
    <property type="evidence" value="ECO:0007669"/>
    <property type="project" value="UniProtKB-SubCell"/>
</dbReference>
<reference evidence="7 8" key="1">
    <citation type="journal article" date="2008" name="J. Bacteriol.">
        <title>Insights into plant cell wall degradation from the genome sequence of the soil bacterium Cellvibrio japonicus.</title>
        <authorList>
            <person name="Deboy R.T."/>
            <person name="Mongodin E.F."/>
            <person name="Fouts D.E."/>
            <person name="Tailford L.E."/>
            <person name="Khouri H."/>
            <person name="Emerson J.B."/>
            <person name="Mohamoud Y."/>
            <person name="Watkins K."/>
            <person name="Henrissat B."/>
            <person name="Gilbert H.J."/>
            <person name="Nelson K.E."/>
        </authorList>
    </citation>
    <scope>NUCLEOTIDE SEQUENCE [LARGE SCALE GENOMIC DNA]</scope>
    <source>
        <strain evidence="7 8">Ueda107</strain>
    </source>
</reference>
<proteinExistence type="predicted"/>
<dbReference type="HOGENOM" id="CLU_035309_1_0_6"/>
<accession>B3PE93</accession>
<feature type="transmembrane region" description="Helical" evidence="5">
    <location>
        <begin position="57"/>
        <end position="75"/>
    </location>
</feature>
<feature type="transmembrane region" description="Helical" evidence="5">
    <location>
        <begin position="217"/>
        <end position="239"/>
    </location>
</feature>
<evidence type="ECO:0000259" key="6">
    <source>
        <dbReference type="PROSITE" id="PS50850"/>
    </source>
</evidence>
<keyword evidence="3 5" id="KW-1133">Transmembrane helix</keyword>
<feature type="transmembrane region" description="Helical" evidence="5">
    <location>
        <begin position="175"/>
        <end position="196"/>
    </location>
</feature>
<dbReference type="EMBL" id="CP000934">
    <property type="protein sequence ID" value="ACE85885.1"/>
    <property type="molecule type" value="Genomic_DNA"/>
</dbReference>
<dbReference type="Pfam" id="PF07690">
    <property type="entry name" value="MFS_1"/>
    <property type="match status" value="1"/>
</dbReference>
<protein>
    <submittedName>
        <fullName evidence="7">Transporter, major facilitator family</fullName>
    </submittedName>
</protein>
<evidence type="ECO:0000313" key="8">
    <source>
        <dbReference type="Proteomes" id="UP000001036"/>
    </source>
</evidence>
<evidence type="ECO:0000313" key="7">
    <source>
        <dbReference type="EMBL" id="ACE85885.1"/>
    </source>
</evidence>
<evidence type="ECO:0000256" key="5">
    <source>
        <dbReference type="SAM" id="Phobius"/>
    </source>
</evidence>
<dbReference type="PANTHER" id="PTHR23514">
    <property type="entry name" value="BYPASS OF STOP CODON PROTEIN 6"/>
    <property type="match status" value="1"/>
</dbReference>